<dbReference type="STRING" id="227316.GA0070604_1430"/>
<protein>
    <submittedName>
        <fullName evidence="4">Transcriptional regulator, TetR family</fullName>
    </submittedName>
</protein>
<dbReference type="RefSeq" id="WP_244161778.1">
    <property type="nucleotide sequence ID" value="NZ_FMHY01000002.1"/>
</dbReference>
<dbReference type="SUPFAM" id="SSF48498">
    <property type="entry name" value="Tetracyclin repressor-like, C-terminal domain"/>
    <property type="match status" value="1"/>
</dbReference>
<dbReference type="PROSITE" id="PS50977">
    <property type="entry name" value="HTH_TETR_2"/>
    <property type="match status" value="1"/>
</dbReference>
<accession>A0A1C6TZG5</accession>
<dbReference type="GO" id="GO:0000976">
    <property type="term" value="F:transcription cis-regulatory region binding"/>
    <property type="evidence" value="ECO:0007669"/>
    <property type="project" value="TreeGrafter"/>
</dbReference>
<evidence type="ECO:0000256" key="1">
    <source>
        <dbReference type="ARBA" id="ARBA00023125"/>
    </source>
</evidence>
<dbReference type="Proteomes" id="UP000199696">
    <property type="component" value="Unassembled WGS sequence"/>
</dbReference>
<dbReference type="EMBL" id="FMHY01000002">
    <property type="protein sequence ID" value="SCL47157.1"/>
    <property type="molecule type" value="Genomic_DNA"/>
</dbReference>
<evidence type="ECO:0000313" key="5">
    <source>
        <dbReference type="Proteomes" id="UP000199696"/>
    </source>
</evidence>
<evidence type="ECO:0000259" key="3">
    <source>
        <dbReference type="PROSITE" id="PS50977"/>
    </source>
</evidence>
<dbReference type="AlphaFoldDB" id="A0A1C6TZG5"/>
<evidence type="ECO:0000256" key="2">
    <source>
        <dbReference type="PROSITE-ProRule" id="PRU00335"/>
    </source>
</evidence>
<reference evidence="5" key="1">
    <citation type="submission" date="2016-06" db="EMBL/GenBank/DDBJ databases">
        <authorList>
            <person name="Varghese N."/>
            <person name="Submissions Spin"/>
        </authorList>
    </citation>
    <scope>NUCLEOTIDE SEQUENCE [LARGE SCALE GENOMIC DNA]</scope>
    <source>
        <strain evidence="5">DSM 44814</strain>
    </source>
</reference>
<sequence>MDGTTDAVGTRGKRADAQRNIAAILDAALECLVRNPDANIAEIARRAGVGRVTLYGHFSSREDLIGQLFTRTLDRADRALDSVDLTGDPRAALSRLVASSWQIVDQFRHLLDAAQRSLPPARIRAAHEGPMRRIAGLIERGQAEGVFRTDLPATWMVALVHTVVHAAADEIADGRLAEQDAARVIDATLQAAYTPPAG</sequence>
<dbReference type="Gene3D" id="1.10.357.10">
    <property type="entry name" value="Tetracycline Repressor, domain 2"/>
    <property type="match status" value="1"/>
</dbReference>
<keyword evidence="1 2" id="KW-0238">DNA-binding</keyword>
<dbReference type="Pfam" id="PF00440">
    <property type="entry name" value="TetR_N"/>
    <property type="match status" value="1"/>
</dbReference>
<dbReference type="PANTHER" id="PTHR30055:SF229">
    <property type="entry name" value="HTH-TYPE TRANSCRIPTIONAL REPRESSOR RV1474C"/>
    <property type="match status" value="1"/>
</dbReference>
<dbReference type="InterPro" id="IPR036271">
    <property type="entry name" value="Tet_transcr_reg_TetR-rel_C_sf"/>
</dbReference>
<dbReference type="InterPro" id="IPR050109">
    <property type="entry name" value="HTH-type_TetR-like_transc_reg"/>
</dbReference>
<dbReference type="InterPro" id="IPR001647">
    <property type="entry name" value="HTH_TetR"/>
</dbReference>
<organism evidence="4 5">
    <name type="scientific">Micromonospora eburnea</name>
    <dbReference type="NCBI Taxonomy" id="227316"/>
    <lineage>
        <taxon>Bacteria</taxon>
        <taxon>Bacillati</taxon>
        <taxon>Actinomycetota</taxon>
        <taxon>Actinomycetes</taxon>
        <taxon>Micromonosporales</taxon>
        <taxon>Micromonosporaceae</taxon>
        <taxon>Micromonospora</taxon>
    </lineage>
</organism>
<gene>
    <name evidence="4" type="ORF">GA0070604_1430</name>
</gene>
<name>A0A1C6TZG5_9ACTN</name>
<evidence type="ECO:0000313" key="4">
    <source>
        <dbReference type="EMBL" id="SCL47157.1"/>
    </source>
</evidence>
<dbReference type="GO" id="GO:0003700">
    <property type="term" value="F:DNA-binding transcription factor activity"/>
    <property type="evidence" value="ECO:0007669"/>
    <property type="project" value="TreeGrafter"/>
</dbReference>
<dbReference type="PANTHER" id="PTHR30055">
    <property type="entry name" value="HTH-TYPE TRANSCRIPTIONAL REGULATOR RUTR"/>
    <property type="match status" value="1"/>
</dbReference>
<feature type="DNA-binding region" description="H-T-H motif" evidence="2">
    <location>
        <begin position="39"/>
        <end position="58"/>
    </location>
</feature>
<keyword evidence="5" id="KW-1185">Reference proteome</keyword>
<feature type="domain" description="HTH tetR-type" evidence="3">
    <location>
        <begin position="18"/>
        <end position="76"/>
    </location>
</feature>
<dbReference type="InterPro" id="IPR009057">
    <property type="entry name" value="Homeodomain-like_sf"/>
</dbReference>
<dbReference type="SUPFAM" id="SSF46689">
    <property type="entry name" value="Homeodomain-like"/>
    <property type="match status" value="1"/>
</dbReference>
<proteinExistence type="predicted"/>